<dbReference type="AlphaFoldDB" id="A0A0K6GZ23"/>
<name>A0A0K6GZ23_9NEIS</name>
<dbReference type="Gene3D" id="3.30.700.10">
    <property type="entry name" value="Glycoprotein, Type 4 Pilin"/>
    <property type="match status" value="1"/>
</dbReference>
<keyword evidence="5" id="KW-0812">Transmembrane</keyword>
<sequence>MMKKVQQGFTLIELMIVVAIIGILAAIAIPAYQDYTKRAHVSEGLTLAAAAKTAMTEYYSTKGTFKTSDDKDASNGTYGLPEPTSITGNAVKSVTATSKSASEGTITIEYKPVVDADKKQLVLTGTAEGGSITWKCSAPDKIGVEAKWVPSNCR</sequence>
<feature type="transmembrane region" description="Helical" evidence="5">
    <location>
        <begin position="12"/>
        <end position="32"/>
    </location>
</feature>
<dbReference type="InterPro" id="IPR001082">
    <property type="entry name" value="Pilin"/>
</dbReference>
<keyword evidence="3" id="KW-1015">Disulfide bond</keyword>
<comment type="similarity">
    <text evidence="1 4">Belongs to the N-Me-Phe pilin family.</text>
</comment>
<dbReference type="EMBL" id="CYHA01000003">
    <property type="protein sequence ID" value="CUA83869.1"/>
    <property type="molecule type" value="Genomic_DNA"/>
</dbReference>
<dbReference type="GO" id="GO:0007155">
    <property type="term" value="P:cell adhesion"/>
    <property type="evidence" value="ECO:0007669"/>
    <property type="project" value="InterPro"/>
</dbReference>
<dbReference type="STRING" id="375574.GCA_001418035_01717"/>
<dbReference type="InterPro" id="IPR012902">
    <property type="entry name" value="N_methyl_site"/>
</dbReference>
<organism evidence="6 7">
    <name type="scientific">Gulbenkiania indica</name>
    <dbReference type="NCBI Taxonomy" id="375574"/>
    <lineage>
        <taxon>Bacteria</taxon>
        <taxon>Pseudomonadati</taxon>
        <taxon>Pseudomonadota</taxon>
        <taxon>Betaproteobacteria</taxon>
        <taxon>Neisseriales</taxon>
        <taxon>Chromobacteriaceae</taxon>
        <taxon>Gulbenkiania</taxon>
    </lineage>
</organism>
<dbReference type="PROSITE" id="PS00409">
    <property type="entry name" value="PROKAR_NTER_METHYL"/>
    <property type="match status" value="1"/>
</dbReference>
<dbReference type="Pfam" id="PF07963">
    <property type="entry name" value="N_methyl"/>
    <property type="match status" value="1"/>
</dbReference>
<accession>A0A0K6GZ23</accession>
<protein>
    <submittedName>
        <fullName evidence="6">Prepilin-type N-terminal cleavage/methylation domain</fullName>
    </submittedName>
</protein>
<evidence type="ECO:0000256" key="2">
    <source>
        <dbReference type="ARBA" id="ARBA00022481"/>
    </source>
</evidence>
<keyword evidence="5" id="KW-0472">Membrane</keyword>
<evidence type="ECO:0000313" key="6">
    <source>
        <dbReference type="EMBL" id="CUA83869.1"/>
    </source>
</evidence>
<dbReference type="InterPro" id="IPR045584">
    <property type="entry name" value="Pilin-like"/>
</dbReference>
<dbReference type="NCBIfam" id="TIGR02532">
    <property type="entry name" value="IV_pilin_GFxxxE"/>
    <property type="match status" value="1"/>
</dbReference>
<dbReference type="Pfam" id="PF00114">
    <property type="entry name" value="Pilin"/>
    <property type="match status" value="1"/>
</dbReference>
<keyword evidence="2" id="KW-0488">Methylation</keyword>
<proteinExistence type="inferred from homology"/>
<evidence type="ECO:0000256" key="4">
    <source>
        <dbReference type="RuleBase" id="RU000389"/>
    </source>
</evidence>
<keyword evidence="7" id="KW-1185">Reference proteome</keyword>
<keyword evidence="5" id="KW-1133">Transmembrane helix</keyword>
<dbReference type="SUPFAM" id="SSF54523">
    <property type="entry name" value="Pili subunits"/>
    <property type="match status" value="1"/>
</dbReference>
<evidence type="ECO:0000313" key="7">
    <source>
        <dbReference type="Proteomes" id="UP000243535"/>
    </source>
</evidence>
<dbReference type="Proteomes" id="UP000243535">
    <property type="component" value="Unassembled WGS sequence"/>
</dbReference>
<evidence type="ECO:0000256" key="1">
    <source>
        <dbReference type="ARBA" id="ARBA00005233"/>
    </source>
</evidence>
<dbReference type="PANTHER" id="PTHR30093:SF34">
    <property type="entry name" value="PREPILIN PEPTIDASE-DEPENDENT PROTEIN D"/>
    <property type="match status" value="1"/>
</dbReference>
<gene>
    <name evidence="6" type="ORF">Ga0061063_1925</name>
</gene>
<evidence type="ECO:0000256" key="3">
    <source>
        <dbReference type="ARBA" id="ARBA00023157"/>
    </source>
</evidence>
<evidence type="ECO:0000256" key="5">
    <source>
        <dbReference type="SAM" id="Phobius"/>
    </source>
</evidence>
<dbReference type="OrthoDB" id="8607132at2"/>
<keyword evidence="4" id="KW-0281">Fimbrium</keyword>
<dbReference type="GO" id="GO:0009289">
    <property type="term" value="C:pilus"/>
    <property type="evidence" value="ECO:0007669"/>
    <property type="project" value="InterPro"/>
</dbReference>
<dbReference type="PANTHER" id="PTHR30093">
    <property type="entry name" value="GENERAL SECRETION PATHWAY PROTEIN G"/>
    <property type="match status" value="1"/>
</dbReference>
<reference evidence="7" key="1">
    <citation type="submission" date="2015-08" db="EMBL/GenBank/DDBJ databases">
        <authorList>
            <person name="Varghese N."/>
        </authorList>
    </citation>
    <scope>NUCLEOTIDE SEQUENCE [LARGE SCALE GENOMIC DNA]</scope>
    <source>
        <strain evidence="7">DSM 17901</strain>
    </source>
</reference>